<accession>A0A1V0BFN2</accession>
<keyword evidence="2" id="KW-1003">Cell membrane</keyword>
<evidence type="ECO:0000256" key="2">
    <source>
        <dbReference type="ARBA" id="ARBA00022475"/>
    </source>
</evidence>
<accession>A0A0W7Z0J8</accession>
<dbReference type="PANTHER" id="PTHR42794:SF1">
    <property type="entry name" value="HEMIN IMPORT ATP-BINDING PROTEIN HMUV"/>
    <property type="match status" value="1"/>
</dbReference>
<evidence type="ECO:0000313" key="8">
    <source>
        <dbReference type="EMBL" id="AQZ98624.1"/>
    </source>
</evidence>
<dbReference type="GeneID" id="83039765"/>
<keyword evidence="2" id="KW-0472">Membrane</keyword>
<dbReference type="PROSITE" id="PS50893">
    <property type="entry name" value="ABC_TRANSPORTER_2"/>
    <property type="match status" value="1"/>
</dbReference>
<dbReference type="CDD" id="cd03214">
    <property type="entry name" value="ABC_Iron-Siderophores_B12_Hemin"/>
    <property type="match status" value="1"/>
</dbReference>
<dbReference type="Gene3D" id="3.40.50.300">
    <property type="entry name" value="P-loop containing nucleotide triphosphate hydrolases"/>
    <property type="match status" value="1"/>
</dbReference>
<evidence type="ECO:0000313" key="10">
    <source>
        <dbReference type="Proteomes" id="UP000053300"/>
    </source>
</evidence>
<comment type="function">
    <text evidence="6">Part of the ABC transporter complex HmuTUV involved in hemin import. Responsible for energy coupling to the transport system.</text>
</comment>
<sequence>MAQTGLLHCHGLQIRPHARASIIAQVEALLQPGRVTAIVGPNGAGKSTLLSVMLGLRAADAGVVLLDGQPLQRMPAWQLAARVAYMAQDTQVAFSFLAQEVVQMGRYPHRHAPSRQEAQIVQAAMHSTGVVHLAQRDIATLSGGERARVHLARTLAQVWEPQAAGPCWALLDEPMAALDLQHQHACMQLLRGRAQEWGLGVVIVLHDLNLALHYADDVLLLPGQGAAAVFGHRQVVLTPARIQQVWGVQAQCLHTEQGQLHYAFSLQ</sequence>
<keyword evidence="10" id="KW-1185">Reference proteome</keyword>
<dbReference type="InterPro" id="IPR003593">
    <property type="entry name" value="AAA+_ATPase"/>
</dbReference>
<dbReference type="SUPFAM" id="SSF52540">
    <property type="entry name" value="P-loop containing nucleoside triphosphate hydrolases"/>
    <property type="match status" value="1"/>
</dbReference>
<reference evidence="8 11" key="2">
    <citation type="submission" date="2017-03" db="EMBL/GenBank/DDBJ databases">
        <title>Rapid Whole Genome Sequencing of Comamonas kerstersii Causing Continuous ambulatory Peritoneal Dialysis-Associated Peritonitis.</title>
        <authorList>
            <person name="Zheng B."/>
        </authorList>
    </citation>
    <scope>NUCLEOTIDE SEQUENCE [LARGE SCALE GENOMIC DNA]</scope>
    <source>
        <strain evidence="8 11">8943</strain>
    </source>
</reference>
<keyword evidence="3" id="KW-0547">Nucleotide-binding</keyword>
<evidence type="ECO:0000259" key="7">
    <source>
        <dbReference type="PROSITE" id="PS50893"/>
    </source>
</evidence>
<dbReference type="InterPro" id="IPR003439">
    <property type="entry name" value="ABC_transporter-like_ATP-bd"/>
</dbReference>
<dbReference type="AlphaFoldDB" id="A0A0W7Z0J8"/>
<evidence type="ECO:0000256" key="4">
    <source>
        <dbReference type="ARBA" id="ARBA00022840"/>
    </source>
</evidence>
<dbReference type="Proteomes" id="UP000053300">
    <property type="component" value="Unassembled WGS sequence"/>
</dbReference>
<evidence type="ECO:0000256" key="1">
    <source>
        <dbReference type="ARBA" id="ARBA00022448"/>
    </source>
</evidence>
<dbReference type="InterPro" id="IPR027417">
    <property type="entry name" value="P-loop_NTPase"/>
</dbReference>
<dbReference type="RefSeq" id="WP_054066461.1">
    <property type="nucleotide sequence ID" value="NZ_CATYED010000020.1"/>
</dbReference>
<dbReference type="Pfam" id="PF00005">
    <property type="entry name" value="ABC_tran"/>
    <property type="match status" value="1"/>
</dbReference>
<proteinExistence type="predicted"/>
<accession>A0A1V3TK23</accession>
<dbReference type="STRING" id="225992.B5M06_10565"/>
<feature type="domain" description="ABC transporter" evidence="7">
    <location>
        <begin position="7"/>
        <end position="248"/>
    </location>
</feature>
<keyword evidence="1" id="KW-0813">Transport</keyword>
<dbReference type="GO" id="GO:0005524">
    <property type="term" value="F:ATP binding"/>
    <property type="evidence" value="ECO:0007669"/>
    <property type="project" value="UniProtKB-KW"/>
</dbReference>
<keyword evidence="5" id="KW-1278">Translocase</keyword>
<organism evidence="9 10">
    <name type="scientific">Comamonas kerstersii</name>
    <dbReference type="NCBI Taxonomy" id="225992"/>
    <lineage>
        <taxon>Bacteria</taxon>
        <taxon>Pseudomonadati</taxon>
        <taxon>Pseudomonadota</taxon>
        <taxon>Betaproteobacteria</taxon>
        <taxon>Burkholderiales</taxon>
        <taxon>Comamonadaceae</taxon>
        <taxon>Comamonas</taxon>
    </lineage>
</organism>
<dbReference type="EMBL" id="CP020121">
    <property type="protein sequence ID" value="AQZ98624.1"/>
    <property type="molecule type" value="Genomic_DNA"/>
</dbReference>
<dbReference type="EMBL" id="LPXH01000025">
    <property type="protein sequence ID" value="KUF40982.1"/>
    <property type="molecule type" value="Genomic_DNA"/>
</dbReference>
<gene>
    <name evidence="9" type="ORF">AS359_09145</name>
    <name evidence="8" type="ORF">B5M06_10565</name>
</gene>
<dbReference type="OrthoDB" id="5296765at2"/>
<dbReference type="NCBIfam" id="NF010068">
    <property type="entry name" value="PRK13548.1"/>
    <property type="match status" value="1"/>
</dbReference>
<evidence type="ECO:0000313" key="9">
    <source>
        <dbReference type="EMBL" id="KUF40982.1"/>
    </source>
</evidence>
<dbReference type="SMART" id="SM00382">
    <property type="entry name" value="AAA"/>
    <property type="match status" value="1"/>
</dbReference>
<evidence type="ECO:0000313" key="11">
    <source>
        <dbReference type="Proteomes" id="UP000242792"/>
    </source>
</evidence>
<dbReference type="GO" id="GO:0016887">
    <property type="term" value="F:ATP hydrolysis activity"/>
    <property type="evidence" value="ECO:0007669"/>
    <property type="project" value="InterPro"/>
</dbReference>
<dbReference type="PANTHER" id="PTHR42794">
    <property type="entry name" value="HEMIN IMPORT ATP-BINDING PROTEIN HMUV"/>
    <property type="match status" value="1"/>
</dbReference>
<keyword evidence="4 8" id="KW-0067">ATP-binding</keyword>
<reference evidence="9 10" key="1">
    <citation type="submission" date="2015-12" db="EMBL/GenBank/DDBJ databases">
        <title>Complete genome sequence of a multi-drug resistant strain Acidovorax sp. 12322-1.</title>
        <authorList>
            <person name="Ming D."/>
            <person name="Wang M."/>
            <person name="Hu S."/>
            <person name="Zhou Y."/>
            <person name="Jiang T."/>
        </authorList>
    </citation>
    <scope>NUCLEOTIDE SEQUENCE [LARGE SCALE GENOMIC DNA]</scope>
    <source>
        <strain evidence="9 10">12322-1</strain>
    </source>
</reference>
<evidence type="ECO:0000256" key="6">
    <source>
        <dbReference type="ARBA" id="ARBA00037066"/>
    </source>
</evidence>
<evidence type="ECO:0000256" key="3">
    <source>
        <dbReference type="ARBA" id="ARBA00022741"/>
    </source>
</evidence>
<name>A0A0W7Z0J8_9BURK</name>
<dbReference type="Proteomes" id="UP000242792">
    <property type="component" value="Chromosome"/>
</dbReference>
<dbReference type="KEGG" id="cke:B5M06_10565"/>
<evidence type="ECO:0000256" key="5">
    <source>
        <dbReference type="ARBA" id="ARBA00022967"/>
    </source>
</evidence>
<protein>
    <submittedName>
        <fullName evidence="8">Heme ABC transporter ATP-binding protein</fullName>
    </submittedName>
</protein>